<evidence type="ECO:0000256" key="9">
    <source>
        <dbReference type="ARBA" id="ARBA00022741"/>
    </source>
</evidence>
<feature type="modified residue" description="Phosphohistidine" evidence="14">
    <location>
        <position position="1025"/>
    </location>
</feature>
<keyword evidence="9" id="KW-0547">Nucleotide-binding</keyword>
<evidence type="ECO:0000256" key="13">
    <source>
        <dbReference type="ARBA" id="ARBA00023136"/>
    </source>
</evidence>
<name>A0ABX8NED5_9PSED</name>
<keyword evidence="7 16" id="KW-0812">Transmembrane</keyword>
<accession>A0ABX8NED5</accession>
<keyword evidence="12 16" id="KW-1133">Transmembrane helix</keyword>
<feature type="signal peptide" evidence="17">
    <location>
        <begin position="1"/>
        <end position="17"/>
    </location>
</feature>
<dbReference type="CDD" id="cd13705">
    <property type="entry name" value="PBP2_BvgS_D1"/>
    <property type="match status" value="1"/>
</dbReference>
<keyword evidence="13 16" id="KW-0472">Membrane</keyword>
<evidence type="ECO:0000256" key="15">
    <source>
        <dbReference type="PROSITE-ProRule" id="PRU00169"/>
    </source>
</evidence>
<evidence type="ECO:0000256" key="2">
    <source>
        <dbReference type="ARBA" id="ARBA00004429"/>
    </source>
</evidence>
<dbReference type="CDD" id="cd00082">
    <property type="entry name" value="HisKA"/>
    <property type="match status" value="1"/>
</dbReference>
<dbReference type="InterPro" id="IPR008207">
    <property type="entry name" value="Sig_transdc_His_kin_Hpt_dom"/>
</dbReference>
<dbReference type="Pfam" id="PF00497">
    <property type="entry name" value="SBP_bac_3"/>
    <property type="match status" value="2"/>
</dbReference>
<evidence type="ECO:0000256" key="8">
    <source>
        <dbReference type="ARBA" id="ARBA00022729"/>
    </source>
</evidence>
<dbReference type="CDD" id="cd13707">
    <property type="entry name" value="PBP2_BvgS_D2"/>
    <property type="match status" value="1"/>
</dbReference>
<feature type="transmembrane region" description="Helical" evidence="16">
    <location>
        <begin position="526"/>
        <end position="547"/>
    </location>
</feature>
<dbReference type="Proteomes" id="UP001046350">
    <property type="component" value="Chromosome"/>
</dbReference>
<evidence type="ECO:0000256" key="14">
    <source>
        <dbReference type="PROSITE-ProRule" id="PRU00110"/>
    </source>
</evidence>
<evidence type="ECO:0000256" key="4">
    <source>
        <dbReference type="ARBA" id="ARBA00022475"/>
    </source>
</evidence>
<evidence type="ECO:0000259" key="20">
    <source>
        <dbReference type="PROSITE" id="PS50894"/>
    </source>
</evidence>
<evidence type="ECO:0000256" key="12">
    <source>
        <dbReference type="ARBA" id="ARBA00022989"/>
    </source>
</evidence>
<evidence type="ECO:0000256" key="5">
    <source>
        <dbReference type="ARBA" id="ARBA00022519"/>
    </source>
</evidence>
<dbReference type="Pfam" id="PF00072">
    <property type="entry name" value="Response_reg"/>
    <property type="match status" value="1"/>
</dbReference>
<dbReference type="InterPro" id="IPR001638">
    <property type="entry name" value="Solute-binding_3/MltF_N"/>
</dbReference>
<evidence type="ECO:0000313" key="21">
    <source>
        <dbReference type="EMBL" id="QXH54195.1"/>
    </source>
</evidence>
<dbReference type="PROSITE" id="PS50894">
    <property type="entry name" value="HPT"/>
    <property type="match status" value="1"/>
</dbReference>
<protein>
    <recommendedName>
        <fullName evidence="3">histidine kinase</fullName>
        <ecNumber evidence="3">2.7.13.3</ecNumber>
    </recommendedName>
</protein>
<keyword evidence="15" id="KW-0597">Phosphoprotein</keyword>
<dbReference type="InterPro" id="IPR001789">
    <property type="entry name" value="Sig_transdc_resp-reg_receiver"/>
</dbReference>
<feature type="domain" description="Histidine kinase" evidence="18">
    <location>
        <begin position="596"/>
        <end position="815"/>
    </location>
</feature>
<dbReference type="Pfam" id="PF01627">
    <property type="entry name" value="Hpt"/>
    <property type="match status" value="1"/>
</dbReference>
<proteinExistence type="predicted"/>
<dbReference type="CDD" id="cd17546">
    <property type="entry name" value="REC_hyHK_CKI1_RcsC-like"/>
    <property type="match status" value="1"/>
</dbReference>
<dbReference type="InterPro" id="IPR003594">
    <property type="entry name" value="HATPase_dom"/>
</dbReference>
<dbReference type="PANTHER" id="PTHR43047:SF72">
    <property type="entry name" value="OSMOSENSING HISTIDINE PROTEIN KINASE SLN1"/>
    <property type="match status" value="1"/>
</dbReference>
<evidence type="ECO:0000256" key="16">
    <source>
        <dbReference type="SAM" id="Phobius"/>
    </source>
</evidence>
<dbReference type="Pfam" id="PF00512">
    <property type="entry name" value="HisKA"/>
    <property type="match status" value="1"/>
</dbReference>
<evidence type="ECO:0000256" key="1">
    <source>
        <dbReference type="ARBA" id="ARBA00000085"/>
    </source>
</evidence>
<dbReference type="EMBL" id="CP077076">
    <property type="protein sequence ID" value="QXH54195.1"/>
    <property type="molecule type" value="Genomic_DNA"/>
</dbReference>
<dbReference type="InterPro" id="IPR049870">
    <property type="entry name" value="BvgS-like_periplasmic1"/>
</dbReference>
<dbReference type="PROSITE" id="PS50110">
    <property type="entry name" value="RESPONSE_REGULATORY"/>
    <property type="match status" value="1"/>
</dbReference>
<dbReference type="InterPro" id="IPR049871">
    <property type="entry name" value="BvgS-like_periplasmic2"/>
</dbReference>
<feature type="modified residue" description="4-aspartylphosphate" evidence="15">
    <location>
        <position position="886"/>
    </location>
</feature>
<evidence type="ECO:0000259" key="18">
    <source>
        <dbReference type="PROSITE" id="PS50109"/>
    </source>
</evidence>
<gene>
    <name evidence="21" type="ORF">KSS94_13260</name>
</gene>
<dbReference type="CDD" id="cd16922">
    <property type="entry name" value="HATPase_EvgS-ArcB-TorS-like"/>
    <property type="match status" value="1"/>
</dbReference>
<sequence>MCLLLAAFALAPGLAQAAGEPRQLLARSQSAVPPLRLTLADREWLATRNGLRLGTSNPDYPPFDINTSQADYEGLSADYAGLIGEQLGVPVQVIRYPDRPQAIAALHKGEIDLLGSSNAFEAADAGLALSQPYADDLPVVVARHGHPLRDAGDLTGMRLAMVDHYWPSEAVRQLYPNARLVLQRSTLAGVAAVALGQADAYLGDAISTDYVIGKGYQGLVAIDHLVKAPPSTFSFAVDRDQQRLLKLVNQALQRISGSERLNILNRWTRGSTATLLDRRLDALSAEERNWIARHPSVRVMINTSLAPLTFTDALQQPRGIAVDVLEQISRRTGLHFEFVMTDSFDAMLEAAAQGKVDMLGAIGHDPRQANRLRYTRSFMVSPRVLVTRADASALDSGQPLAARRIAVLQGSPLRGDLLNHQVVKAKNPLELLQAVIDGKADAALSPLINANYFINQLGNGKLRVAGQLGDEPIAASFAVTPALPQLQAILDKALLSLPPDQLDQLVDRWRSSAVASDSPWRNYRSLAIQALLLAGVILAGVLFWNLYLRKLIHQRTEAQRALQVQLGLSRALLEQLRQAKVDAEQASQAKSTFLAVMSHEIRTPMNAVIGLLELALQDSRKGRNDPQALETAHDSAVGLLDLIGDVLDISRIESGRMTLQPVPIELRALVQAVLRMFEGNARAKGIGLQASVPEAACWVEADPLRLKQVLANLVSNAIKFTHRGQVGVSLRGTPDVPGMLAVQLQVSDSGVGISSADQARLFEAFAQAGEHAGRQGAGLGLLISRHLCALMGGELSLQSLEGLGTQVDVRLTLKQAEPSADTSGAPDESAQGTTALRILVVDDYPANLLLLDKQLGSLGHQVTLAEQGEAALGLWQTGYFDVLLTDCNMPVMDGHALTRRVRALEHALQRPRCRIIGVTANAQAEERQRCLASGMDECLFKPLGLRALQASLATAKPLPFTEQPQAAPYRASGFELAKLRHLTQDDRQLTLTLLRQLAESTAEDLQSLRNLGEPAAPDALAMTVHRIKGGAKMLKVSAVVADCEALEQAIADGLPTGPLLAPLLESLQSLERELRQGVSAIAGSS</sequence>
<dbReference type="InterPro" id="IPR005467">
    <property type="entry name" value="His_kinase_dom"/>
</dbReference>
<keyword evidence="4" id="KW-1003">Cell membrane</keyword>
<dbReference type="PROSITE" id="PS50109">
    <property type="entry name" value="HIS_KIN"/>
    <property type="match status" value="1"/>
</dbReference>
<dbReference type="InterPro" id="IPR003661">
    <property type="entry name" value="HisK_dim/P_dom"/>
</dbReference>
<dbReference type="SMART" id="SM00448">
    <property type="entry name" value="REC"/>
    <property type="match status" value="1"/>
</dbReference>
<keyword evidence="10" id="KW-0418">Kinase</keyword>
<feature type="domain" description="Response regulatory" evidence="19">
    <location>
        <begin position="837"/>
        <end position="956"/>
    </location>
</feature>
<comment type="catalytic activity">
    <reaction evidence="1">
        <text>ATP + protein L-histidine = ADP + protein N-phospho-L-histidine.</text>
        <dbReference type="EC" id="2.7.13.3"/>
    </reaction>
</comment>
<evidence type="ECO:0000256" key="3">
    <source>
        <dbReference type="ARBA" id="ARBA00012438"/>
    </source>
</evidence>
<dbReference type="SMART" id="SM00387">
    <property type="entry name" value="HATPase_c"/>
    <property type="match status" value="1"/>
</dbReference>
<keyword evidence="8 17" id="KW-0732">Signal</keyword>
<evidence type="ECO:0000256" key="6">
    <source>
        <dbReference type="ARBA" id="ARBA00022679"/>
    </source>
</evidence>
<evidence type="ECO:0000313" key="22">
    <source>
        <dbReference type="Proteomes" id="UP001046350"/>
    </source>
</evidence>
<keyword evidence="11" id="KW-0067">ATP-binding</keyword>
<dbReference type="EC" id="2.7.13.3" evidence="3"/>
<evidence type="ECO:0000256" key="10">
    <source>
        <dbReference type="ARBA" id="ARBA00022777"/>
    </source>
</evidence>
<keyword evidence="5" id="KW-0997">Cell inner membrane</keyword>
<dbReference type="SMART" id="SM00062">
    <property type="entry name" value="PBPb"/>
    <property type="match status" value="2"/>
</dbReference>
<evidence type="ECO:0000256" key="11">
    <source>
        <dbReference type="ARBA" id="ARBA00022840"/>
    </source>
</evidence>
<feature type="domain" description="HPt" evidence="20">
    <location>
        <begin position="986"/>
        <end position="1081"/>
    </location>
</feature>
<dbReference type="Pfam" id="PF02518">
    <property type="entry name" value="HATPase_c"/>
    <property type="match status" value="1"/>
</dbReference>
<evidence type="ECO:0000256" key="17">
    <source>
        <dbReference type="SAM" id="SignalP"/>
    </source>
</evidence>
<keyword evidence="6" id="KW-0808">Transferase</keyword>
<dbReference type="PANTHER" id="PTHR43047">
    <property type="entry name" value="TWO-COMPONENT HISTIDINE PROTEIN KINASE"/>
    <property type="match status" value="1"/>
</dbReference>
<reference evidence="21" key="1">
    <citation type="journal article" date="2021" name="Microorganisms">
        <title>The Ever-Expanding Pseudomonas Genus: Description of 43 New Species and Partition of the Pseudomonas putida Group.</title>
        <authorList>
            <person name="Girard L."/>
            <person name="Lood C."/>
            <person name="Hofte M."/>
            <person name="Vandamme P."/>
            <person name="Rokni-Zadeh H."/>
            <person name="van Noort V."/>
            <person name="Lavigne R."/>
            <person name="De Mot R."/>
        </authorList>
    </citation>
    <scope>NUCLEOTIDE SEQUENCE</scope>
    <source>
        <strain evidence="21">COW40</strain>
    </source>
</reference>
<dbReference type="SMART" id="SM00388">
    <property type="entry name" value="HisKA"/>
    <property type="match status" value="1"/>
</dbReference>
<organism evidence="21 22">
    <name type="scientific">Pseudomonas fakonensis</name>
    <dbReference type="NCBI Taxonomy" id="2842355"/>
    <lineage>
        <taxon>Bacteria</taxon>
        <taxon>Pseudomonadati</taxon>
        <taxon>Pseudomonadota</taxon>
        <taxon>Gammaproteobacteria</taxon>
        <taxon>Pseudomonadales</taxon>
        <taxon>Pseudomonadaceae</taxon>
        <taxon>Pseudomonas</taxon>
    </lineage>
</organism>
<evidence type="ECO:0000259" key="19">
    <source>
        <dbReference type="PROSITE" id="PS50110"/>
    </source>
</evidence>
<feature type="chain" id="PRO_5045698695" description="histidine kinase" evidence="17">
    <location>
        <begin position="18"/>
        <end position="1085"/>
    </location>
</feature>
<comment type="subcellular location">
    <subcellularLocation>
        <location evidence="2">Cell inner membrane</location>
        <topology evidence="2">Multi-pass membrane protein</topology>
    </subcellularLocation>
</comment>
<keyword evidence="22" id="KW-1185">Reference proteome</keyword>
<evidence type="ECO:0000256" key="7">
    <source>
        <dbReference type="ARBA" id="ARBA00022692"/>
    </source>
</evidence>